<organism evidence="1 2">
    <name type="scientific">Rothia aeria F0184</name>
    <dbReference type="NCBI Taxonomy" id="888019"/>
    <lineage>
        <taxon>Bacteria</taxon>
        <taxon>Bacillati</taxon>
        <taxon>Actinomycetota</taxon>
        <taxon>Actinomycetes</taxon>
        <taxon>Micrococcales</taxon>
        <taxon>Micrococcaceae</taxon>
        <taxon>Rothia</taxon>
    </lineage>
</organism>
<evidence type="ECO:0000313" key="2">
    <source>
        <dbReference type="Proteomes" id="UP000017174"/>
    </source>
</evidence>
<proteinExistence type="predicted"/>
<protein>
    <submittedName>
        <fullName evidence="1">Uncharacterized protein</fullName>
    </submittedName>
</protein>
<sequence length="39" mass="4154">MADGQYSTRPCTPCIPAVWLRAPPTCGGDGQQHIGRGVR</sequence>
<dbReference type="HOGENOM" id="CLU_3316353_0_0_11"/>
<dbReference type="Proteomes" id="UP000017174">
    <property type="component" value="Unassembled WGS sequence"/>
</dbReference>
<gene>
    <name evidence="1" type="ORF">HMPREF0742_02456</name>
</gene>
<comment type="caution">
    <text evidence="1">The sequence shown here is derived from an EMBL/GenBank/DDBJ whole genome shotgun (WGS) entry which is preliminary data.</text>
</comment>
<dbReference type="EMBL" id="AXZG01000068">
    <property type="protein sequence ID" value="ERT64081.1"/>
    <property type="molecule type" value="Genomic_DNA"/>
</dbReference>
<accession>U7UXP5</accession>
<evidence type="ECO:0000313" key="1">
    <source>
        <dbReference type="EMBL" id="ERT64081.1"/>
    </source>
</evidence>
<name>U7UXP5_9MICC</name>
<reference evidence="1 2" key="1">
    <citation type="submission" date="2013-08" db="EMBL/GenBank/DDBJ databases">
        <authorList>
            <person name="Weinstock G."/>
            <person name="Sodergren E."/>
            <person name="Wylie T."/>
            <person name="Fulton L."/>
            <person name="Fulton R."/>
            <person name="Fronick C."/>
            <person name="O'Laughlin M."/>
            <person name="Godfrey J."/>
            <person name="Miner T."/>
            <person name="Herter B."/>
            <person name="Appelbaum E."/>
            <person name="Cordes M."/>
            <person name="Lek S."/>
            <person name="Wollam A."/>
            <person name="Pepin K.H."/>
            <person name="Palsikar V.B."/>
            <person name="Mitreva M."/>
            <person name="Wilson R.K."/>
        </authorList>
    </citation>
    <scope>NUCLEOTIDE SEQUENCE [LARGE SCALE GENOMIC DNA]</scope>
    <source>
        <strain evidence="1 2">F0184</strain>
    </source>
</reference>
<dbReference type="AlphaFoldDB" id="U7UXP5"/>